<protein>
    <submittedName>
        <fullName evidence="1">Uncharacterized protein</fullName>
    </submittedName>
</protein>
<keyword evidence="2" id="KW-1185">Reference proteome</keyword>
<proteinExistence type="predicted"/>
<dbReference type="AlphaFoldDB" id="A0A8X6J440"/>
<dbReference type="EMBL" id="BMAO01033615">
    <property type="protein sequence ID" value="GFQ90705.1"/>
    <property type="molecule type" value="Genomic_DNA"/>
</dbReference>
<evidence type="ECO:0000313" key="1">
    <source>
        <dbReference type="EMBL" id="GFQ90705.1"/>
    </source>
</evidence>
<gene>
    <name evidence="1" type="ORF">TNCT_685621</name>
</gene>
<accession>A0A8X6J440</accession>
<organism evidence="1 2">
    <name type="scientific">Trichonephila clavata</name>
    <name type="common">Joro spider</name>
    <name type="synonym">Nephila clavata</name>
    <dbReference type="NCBI Taxonomy" id="2740835"/>
    <lineage>
        <taxon>Eukaryota</taxon>
        <taxon>Metazoa</taxon>
        <taxon>Ecdysozoa</taxon>
        <taxon>Arthropoda</taxon>
        <taxon>Chelicerata</taxon>
        <taxon>Arachnida</taxon>
        <taxon>Araneae</taxon>
        <taxon>Araneomorphae</taxon>
        <taxon>Entelegynae</taxon>
        <taxon>Araneoidea</taxon>
        <taxon>Nephilidae</taxon>
        <taxon>Trichonephila</taxon>
    </lineage>
</organism>
<name>A0A8X6J440_TRICU</name>
<evidence type="ECO:0000313" key="2">
    <source>
        <dbReference type="Proteomes" id="UP000887116"/>
    </source>
</evidence>
<comment type="caution">
    <text evidence="1">The sequence shown here is derived from an EMBL/GenBank/DDBJ whole genome shotgun (WGS) entry which is preliminary data.</text>
</comment>
<sequence length="111" mass="12581">MRRFPIRKNPFPFSQFIRNQQKSRDNSGCVIAGMPPSSTAEGSTISRRIIFLTYTPLPIPHRDNRSLTIGGSRTISDNYEVIIIRVESILKSGVNWFGSQLISDSRRIEKG</sequence>
<reference evidence="1" key="1">
    <citation type="submission" date="2020-07" db="EMBL/GenBank/DDBJ databases">
        <title>Multicomponent nature underlies the extraordinary mechanical properties of spider dragline silk.</title>
        <authorList>
            <person name="Kono N."/>
            <person name="Nakamura H."/>
            <person name="Mori M."/>
            <person name="Yoshida Y."/>
            <person name="Ohtoshi R."/>
            <person name="Malay A.D."/>
            <person name="Moran D.A.P."/>
            <person name="Tomita M."/>
            <person name="Numata K."/>
            <person name="Arakawa K."/>
        </authorList>
    </citation>
    <scope>NUCLEOTIDE SEQUENCE</scope>
</reference>
<dbReference type="Proteomes" id="UP000887116">
    <property type="component" value="Unassembled WGS sequence"/>
</dbReference>